<protein>
    <submittedName>
        <fullName evidence="2">DUF3261 domain-containing protein</fullName>
    </submittedName>
</protein>
<dbReference type="EMBL" id="VUOD01000001">
    <property type="protein sequence ID" value="KAA2286348.1"/>
    <property type="molecule type" value="Genomic_DNA"/>
</dbReference>
<evidence type="ECO:0000256" key="1">
    <source>
        <dbReference type="SAM" id="MobiDB-lite"/>
    </source>
</evidence>
<comment type="caution">
    <text evidence="2">The sequence shown here is derived from an EMBL/GenBank/DDBJ whole genome shotgun (WGS) entry which is preliminary data.</text>
</comment>
<organism evidence="2 3">
    <name type="scientific">Arenimonas fontis</name>
    <dbReference type="NCBI Taxonomy" id="2608255"/>
    <lineage>
        <taxon>Bacteria</taxon>
        <taxon>Pseudomonadati</taxon>
        <taxon>Pseudomonadota</taxon>
        <taxon>Gammaproteobacteria</taxon>
        <taxon>Lysobacterales</taxon>
        <taxon>Lysobacteraceae</taxon>
        <taxon>Arenimonas</taxon>
    </lineage>
</organism>
<dbReference type="Pfam" id="PF11659">
    <property type="entry name" value="DUF3261"/>
    <property type="match status" value="1"/>
</dbReference>
<dbReference type="AlphaFoldDB" id="A0A5B2ZCD9"/>
<reference evidence="2 3" key="2">
    <citation type="submission" date="2019-09" db="EMBL/GenBank/DDBJ databases">
        <authorList>
            <person name="Mazur A."/>
        </authorList>
    </citation>
    <scope>NUCLEOTIDE SEQUENCE [LARGE SCALE GENOMIC DNA]</scope>
    <source>
        <strain evidence="2 3">3729k</strain>
    </source>
</reference>
<evidence type="ECO:0000313" key="2">
    <source>
        <dbReference type="EMBL" id="KAA2286348.1"/>
    </source>
</evidence>
<proteinExistence type="predicted"/>
<name>A0A5B2ZCD9_9GAMM</name>
<dbReference type="Proteomes" id="UP000322165">
    <property type="component" value="Unassembled WGS sequence"/>
</dbReference>
<sequence length="212" mass="23334">MRHPGRLRLGHQQPLRRRGAPAGGAGGAVFRLRPSSDLARLAALAILLALSACAGARGRPAPLPPPLRLAPALLPAPLAADQRLSFRHAGGEDVLDARLEADAQRLQLALHRFGQVLLVLRWDGQALEQSRAPQAPLTLSPERVLDDVQLVYWPAEAIRAAMPTGWTLEEGRDGRRLRHGRSTLVEIVHLDDKRVRLRRPGYELIIETRELP</sequence>
<dbReference type="InterPro" id="IPR021675">
    <property type="entry name" value="DUF3261"/>
</dbReference>
<feature type="compositionally biased region" description="Basic residues" evidence="1">
    <location>
        <begin position="1"/>
        <end position="19"/>
    </location>
</feature>
<accession>A0A5B2ZCD9</accession>
<keyword evidence="3" id="KW-1185">Reference proteome</keyword>
<evidence type="ECO:0000313" key="3">
    <source>
        <dbReference type="Proteomes" id="UP000322165"/>
    </source>
</evidence>
<gene>
    <name evidence="2" type="ORF">F0415_00140</name>
</gene>
<reference evidence="2 3" key="1">
    <citation type="submission" date="2019-09" db="EMBL/GenBank/DDBJ databases">
        <title>Arenimonas chukotkensis sp. nov., a bacterium isolated from Chukotka hot spring, Arctic region, Russia.</title>
        <authorList>
            <person name="Zayulina K.S."/>
            <person name="Prokofeva M.I."/>
            <person name="Elcheninov A.G."/>
            <person name="Novikov A."/>
            <person name="Kochetkova T.V."/>
            <person name="Kublanov I.V."/>
        </authorList>
    </citation>
    <scope>NUCLEOTIDE SEQUENCE [LARGE SCALE GENOMIC DNA]</scope>
    <source>
        <strain evidence="2 3">3729k</strain>
    </source>
</reference>
<feature type="region of interest" description="Disordered" evidence="1">
    <location>
        <begin position="1"/>
        <end position="23"/>
    </location>
</feature>